<organism evidence="2 3">
    <name type="scientific">Papaver somniferum</name>
    <name type="common">Opium poppy</name>
    <dbReference type="NCBI Taxonomy" id="3469"/>
    <lineage>
        <taxon>Eukaryota</taxon>
        <taxon>Viridiplantae</taxon>
        <taxon>Streptophyta</taxon>
        <taxon>Embryophyta</taxon>
        <taxon>Tracheophyta</taxon>
        <taxon>Spermatophyta</taxon>
        <taxon>Magnoliopsida</taxon>
        <taxon>Ranunculales</taxon>
        <taxon>Papaveraceae</taxon>
        <taxon>Papaveroideae</taxon>
        <taxon>Papaver</taxon>
    </lineage>
</organism>
<keyword evidence="3" id="KW-1185">Reference proteome</keyword>
<feature type="region of interest" description="Disordered" evidence="1">
    <location>
        <begin position="1"/>
        <end position="21"/>
    </location>
</feature>
<evidence type="ECO:0000313" key="2">
    <source>
        <dbReference type="EMBL" id="RZC53518.1"/>
    </source>
</evidence>
<reference evidence="2 3" key="1">
    <citation type="journal article" date="2018" name="Science">
        <title>The opium poppy genome and morphinan production.</title>
        <authorList>
            <person name="Guo L."/>
            <person name="Winzer T."/>
            <person name="Yang X."/>
            <person name="Li Y."/>
            <person name="Ning Z."/>
            <person name="He Z."/>
            <person name="Teodor R."/>
            <person name="Lu Y."/>
            <person name="Bowser T.A."/>
            <person name="Graham I.A."/>
            <person name="Ye K."/>
        </authorList>
    </citation>
    <scope>NUCLEOTIDE SEQUENCE [LARGE SCALE GENOMIC DNA]</scope>
    <source>
        <strain evidence="3">cv. HN1</strain>
        <tissue evidence="2">Leaves</tissue>
    </source>
</reference>
<dbReference type="Gramene" id="RZC53518">
    <property type="protein sequence ID" value="RZC53518"/>
    <property type="gene ID" value="C5167_012381"/>
</dbReference>
<accession>A0A4Y7J182</accession>
<gene>
    <name evidence="2" type="ORF">C5167_012381</name>
</gene>
<name>A0A4Y7J182_PAPSO</name>
<proteinExistence type="predicted"/>
<dbReference type="Proteomes" id="UP000316621">
    <property type="component" value="Chromosome 3"/>
</dbReference>
<evidence type="ECO:0000313" key="3">
    <source>
        <dbReference type="Proteomes" id="UP000316621"/>
    </source>
</evidence>
<evidence type="ECO:0000256" key="1">
    <source>
        <dbReference type="SAM" id="MobiDB-lite"/>
    </source>
</evidence>
<dbReference type="EMBL" id="CM010717">
    <property type="protein sequence ID" value="RZC53518.1"/>
    <property type="molecule type" value="Genomic_DNA"/>
</dbReference>
<sequence length="107" mass="12400">MGEASVEDASKSEDEGDYGSSASHHLIHLHLSSVFFSLLLFSQNTNQAYIDMRFTTGAPPPPMTNFLIWRITRPKLIGKKEDYDSNWLNIWLIGKKKEYNINWVEYF</sequence>
<dbReference type="AlphaFoldDB" id="A0A4Y7J182"/>
<protein>
    <submittedName>
        <fullName evidence="2">Uncharacterized protein</fullName>
    </submittedName>
</protein>